<dbReference type="PIRSF" id="PIRSF010376">
    <property type="entry name" value="IspE"/>
    <property type="match status" value="1"/>
</dbReference>
<dbReference type="AlphaFoldDB" id="A0A238D3A4"/>
<sequence length="330" mass="35186">MDRPALHAVKRGLGIAALYNVPAPAKINWFLHVLGRRPDGYHDLQTVFQFIDWCDWLDFERRDDGMILRVGDDGLPAEDLSVRAARLLQQHAGCGDGVQIRLRKAIPAQAGLGGGSSDAASTLLALNLLWGLHLPRVELQGLAARLGADVPVFVLGRNAWAEGIGDRLAAVDLPAWSLLVAWPGKGLSTAEVFGSPFLTRSARIETISGFARFAGEGARDSGFMQDLGEKVTGKAVEGKVVEVEGIGRMSLGLGRNDLLPAARAALPEIDQAGAWLLERTGSGFVTMSGSGSAMFSPCESGLRFTGASPQSWMVRKCVALGSHPLLDWAV</sequence>
<reference evidence="9 10" key="1">
    <citation type="submission" date="2016-06" db="EMBL/GenBank/DDBJ databases">
        <authorList>
            <person name="Kjaerup R.B."/>
            <person name="Dalgaard T.S."/>
            <person name="Juul-Madsen H.R."/>
        </authorList>
    </citation>
    <scope>NUCLEOTIDE SEQUENCE [LARGE SCALE GENOMIC DNA]</scope>
    <source>
        <strain evidence="9 10">DSM 16361</strain>
    </source>
</reference>
<feature type="binding site" evidence="7">
    <location>
        <begin position="107"/>
        <end position="117"/>
    </location>
    <ligand>
        <name>ATP</name>
        <dbReference type="ChEBI" id="CHEBI:30616"/>
    </ligand>
</feature>
<comment type="function">
    <text evidence="7">Catalyzes the phosphorylation of the position 2 hydroxy group of 4-diphosphocytidyl-2C-methyl-D-erythritol.</text>
</comment>
<proteinExistence type="inferred from homology"/>
<evidence type="ECO:0000256" key="1">
    <source>
        <dbReference type="ARBA" id="ARBA00017473"/>
    </source>
</evidence>
<keyword evidence="3 7" id="KW-0547">Nucleotide-binding</keyword>
<dbReference type="Pfam" id="PF00288">
    <property type="entry name" value="GHMP_kinases_N"/>
    <property type="match status" value="1"/>
</dbReference>
<keyword evidence="2 7" id="KW-0808">Transferase</keyword>
<dbReference type="GO" id="GO:0016114">
    <property type="term" value="P:terpenoid biosynthetic process"/>
    <property type="evidence" value="ECO:0007669"/>
    <property type="project" value="UniProtKB-UniRule"/>
</dbReference>
<keyword evidence="4 7" id="KW-0418">Kinase</keyword>
<dbReference type="GO" id="GO:0005524">
    <property type="term" value="F:ATP binding"/>
    <property type="evidence" value="ECO:0007669"/>
    <property type="project" value="UniProtKB-UniRule"/>
</dbReference>
<evidence type="ECO:0000313" key="10">
    <source>
        <dbReference type="Proteomes" id="UP000214566"/>
    </source>
</evidence>
<dbReference type="UniPathway" id="UPA00056">
    <property type="reaction ID" value="UER00094"/>
</dbReference>
<dbReference type="GO" id="GO:0050515">
    <property type="term" value="F:4-(cytidine 5'-diphospho)-2-C-methyl-D-erythritol kinase activity"/>
    <property type="evidence" value="ECO:0007669"/>
    <property type="project" value="UniProtKB-UniRule"/>
</dbReference>
<dbReference type="InterPro" id="IPR004424">
    <property type="entry name" value="IspE"/>
</dbReference>
<keyword evidence="5 7" id="KW-0067">ATP-binding</keyword>
<evidence type="ECO:0000256" key="7">
    <source>
        <dbReference type="HAMAP-Rule" id="MF_00061"/>
    </source>
</evidence>
<protein>
    <recommendedName>
        <fullName evidence="1 7">4-diphosphocytidyl-2-C-methyl-D-erythritol kinase</fullName>
        <shortName evidence="7">CMK</shortName>
        <ecNumber evidence="7">2.7.1.148</ecNumber>
    </recommendedName>
    <alternativeName>
        <fullName evidence="7">4-(cytidine-5'-diphospho)-2-C-methyl-D-erythritol kinase</fullName>
    </alternativeName>
</protein>
<evidence type="ECO:0000256" key="3">
    <source>
        <dbReference type="ARBA" id="ARBA00022741"/>
    </source>
</evidence>
<evidence type="ECO:0000313" key="9">
    <source>
        <dbReference type="EMBL" id="SBP87719.1"/>
    </source>
</evidence>
<comment type="similarity">
    <text evidence="7">Belongs to the GHMP kinase family. IspE subfamily.</text>
</comment>
<dbReference type="PANTHER" id="PTHR43527">
    <property type="entry name" value="4-DIPHOSPHOCYTIDYL-2-C-METHYL-D-ERYTHRITOL KINASE, CHLOROPLASTIC"/>
    <property type="match status" value="1"/>
</dbReference>
<dbReference type="EMBL" id="FLMQ01000055">
    <property type="protein sequence ID" value="SBP87719.1"/>
    <property type="molecule type" value="Genomic_DNA"/>
</dbReference>
<dbReference type="InterPro" id="IPR006204">
    <property type="entry name" value="GHMP_kinase_N_dom"/>
</dbReference>
<dbReference type="EC" id="2.7.1.148" evidence="7"/>
<feature type="active site" evidence="7">
    <location>
        <position position="149"/>
    </location>
</feature>
<accession>A0A238D3A4</accession>
<dbReference type="InterPro" id="IPR014721">
    <property type="entry name" value="Ribsml_uS5_D2-typ_fold_subgr"/>
</dbReference>
<evidence type="ECO:0000256" key="4">
    <source>
        <dbReference type="ARBA" id="ARBA00022777"/>
    </source>
</evidence>
<comment type="catalytic activity">
    <reaction evidence="7">
        <text>4-CDP-2-C-methyl-D-erythritol + ATP = 4-CDP-2-C-methyl-D-erythritol 2-phosphate + ADP + H(+)</text>
        <dbReference type="Rhea" id="RHEA:18437"/>
        <dbReference type="ChEBI" id="CHEBI:15378"/>
        <dbReference type="ChEBI" id="CHEBI:30616"/>
        <dbReference type="ChEBI" id="CHEBI:57823"/>
        <dbReference type="ChEBI" id="CHEBI:57919"/>
        <dbReference type="ChEBI" id="CHEBI:456216"/>
        <dbReference type="EC" id="2.7.1.148"/>
    </reaction>
</comment>
<gene>
    <name evidence="7 9" type="primary">ispE</name>
    <name evidence="9" type="ORF">THIARS_60432</name>
</gene>
<dbReference type="InterPro" id="IPR036554">
    <property type="entry name" value="GHMP_kinase_C_sf"/>
</dbReference>
<evidence type="ECO:0000256" key="6">
    <source>
        <dbReference type="ARBA" id="ARBA00023229"/>
    </source>
</evidence>
<feature type="domain" description="GHMP kinase N-terminal" evidence="8">
    <location>
        <begin position="81"/>
        <end position="156"/>
    </location>
</feature>
<name>A0A238D3A4_THIDL</name>
<evidence type="ECO:0000256" key="2">
    <source>
        <dbReference type="ARBA" id="ARBA00022679"/>
    </source>
</evidence>
<evidence type="ECO:0000256" key="5">
    <source>
        <dbReference type="ARBA" id="ARBA00022840"/>
    </source>
</evidence>
<dbReference type="HAMAP" id="MF_00061">
    <property type="entry name" value="IspE"/>
    <property type="match status" value="1"/>
</dbReference>
<comment type="pathway">
    <text evidence="7">Isoprenoid biosynthesis; isopentenyl diphosphate biosynthesis via DXP pathway; isopentenyl diphosphate from 1-deoxy-D-xylulose 5-phosphate: step 3/6.</text>
</comment>
<keyword evidence="10" id="KW-1185">Reference proteome</keyword>
<dbReference type="RefSeq" id="WP_245845581.1">
    <property type="nucleotide sequence ID" value="NZ_LT592170.1"/>
</dbReference>
<dbReference type="InterPro" id="IPR020568">
    <property type="entry name" value="Ribosomal_Su5_D2-typ_SF"/>
</dbReference>
<dbReference type="NCBIfam" id="TIGR00154">
    <property type="entry name" value="ispE"/>
    <property type="match status" value="1"/>
</dbReference>
<dbReference type="SUPFAM" id="SSF55060">
    <property type="entry name" value="GHMP Kinase, C-terminal domain"/>
    <property type="match status" value="1"/>
</dbReference>
<keyword evidence="6 7" id="KW-0414">Isoprene biosynthesis</keyword>
<feature type="active site" evidence="7">
    <location>
        <position position="26"/>
    </location>
</feature>
<dbReference type="Proteomes" id="UP000214566">
    <property type="component" value="Unassembled WGS sequence"/>
</dbReference>
<evidence type="ECO:0000259" key="8">
    <source>
        <dbReference type="Pfam" id="PF00288"/>
    </source>
</evidence>
<organism evidence="9 10">
    <name type="scientific">Thiomonas delicata</name>
    <name type="common">Thiomonas cuprina</name>
    <dbReference type="NCBI Taxonomy" id="364030"/>
    <lineage>
        <taxon>Bacteria</taxon>
        <taxon>Pseudomonadati</taxon>
        <taxon>Pseudomonadota</taxon>
        <taxon>Betaproteobacteria</taxon>
        <taxon>Burkholderiales</taxon>
        <taxon>Thiomonas</taxon>
    </lineage>
</organism>
<dbReference type="GO" id="GO:0019288">
    <property type="term" value="P:isopentenyl diphosphate biosynthetic process, methylerythritol 4-phosphate pathway"/>
    <property type="evidence" value="ECO:0007669"/>
    <property type="project" value="UniProtKB-UniRule"/>
</dbReference>
<dbReference type="PANTHER" id="PTHR43527:SF2">
    <property type="entry name" value="4-DIPHOSPHOCYTIDYL-2-C-METHYL-D-ERYTHRITOL KINASE, CHLOROPLASTIC"/>
    <property type="match status" value="1"/>
</dbReference>
<dbReference type="SUPFAM" id="SSF54211">
    <property type="entry name" value="Ribosomal protein S5 domain 2-like"/>
    <property type="match status" value="1"/>
</dbReference>
<dbReference type="Gene3D" id="3.30.70.890">
    <property type="entry name" value="GHMP kinase, C-terminal domain"/>
    <property type="match status" value="1"/>
</dbReference>
<dbReference type="Gene3D" id="3.30.230.10">
    <property type="match status" value="1"/>
</dbReference>